<protein>
    <submittedName>
        <fullName evidence="2">Uncharacterized protein</fullName>
    </submittedName>
</protein>
<feature type="region of interest" description="Disordered" evidence="1">
    <location>
        <begin position="1"/>
        <end position="315"/>
    </location>
</feature>
<feature type="compositionally biased region" description="Low complexity" evidence="1">
    <location>
        <begin position="432"/>
        <end position="445"/>
    </location>
</feature>
<feature type="compositionally biased region" description="Acidic residues" evidence="1">
    <location>
        <begin position="1070"/>
        <end position="1082"/>
    </location>
</feature>
<keyword evidence="3" id="KW-1185">Reference proteome</keyword>
<name>A0A9P6MGT6_9FUNG</name>
<feature type="compositionally biased region" description="Polar residues" evidence="1">
    <location>
        <begin position="921"/>
        <end position="941"/>
    </location>
</feature>
<evidence type="ECO:0000313" key="2">
    <source>
        <dbReference type="EMBL" id="KAF9999812.1"/>
    </source>
</evidence>
<gene>
    <name evidence="2" type="ORF">BGZ65_004880</name>
</gene>
<feature type="compositionally biased region" description="Polar residues" evidence="1">
    <location>
        <begin position="980"/>
        <end position="1005"/>
    </location>
</feature>
<dbReference type="Proteomes" id="UP000749646">
    <property type="component" value="Unassembled WGS sequence"/>
</dbReference>
<feature type="region of interest" description="Disordered" evidence="1">
    <location>
        <begin position="416"/>
        <end position="446"/>
    </location>
</feature>
<feature type="compositionally biased region" description="Polar residues" evidence="1">
    <location>
        <begin position="879"/>
        <end position="889"/>
    </location>
</feature>
<feature type="compositionally biased region" description="Basic and acidic residues" evidence="1">
    <location>
        <begin position="942"/>
        <end position="952"/>
    </location>
</feature>
<reference evidence="2" key="1">
    <citation type="journal article" date="2020" name="Fungal Divers.">
        <title>Resolving the Mortierellaceae phylogeny through synthesis of multi-gene phylogenetics and phylogenomics.</title>
        <authorList>
            <person name="Vandepol N."/>
            <person name="Liber J."/>
            <person name="Desiro A."/>
            <person name="Na H."/>
            <person name="Kennedy M."/>
            <person name="Barry K."/>
            <person name="Grigoriev I.V."/>
            <person name="Miller A.N."/>
            <person name="O'Donnell K."/>
            <person name="Stajich J.E."/>
            <person name="Bonito G."/>
        </authorList>
    </citation>
    <scope>NUCLEOTIDE SEQUENCE</scope>
    <source>
        <strain evidence="2">MES-2147</strain>
    </source>
</reference>
<accession>A0A9P6MGT6</accession>
<dbReference type="AlphaFoldDB" id="A0A9P6MGT6"/>
<dbReference type="OrthoDB" id="3596986at2759"/>
<feature type="region of interest" description="Disordered" evidence="1">
    <location>
        <begin position="335"/>
        <end position="403"/>
    </location>
</feature>
<feature type="compositionally biased region" description="Basic and acidic residues" evidence="1">
    <location>
        <begin position="890"/>
        <end position="902"/>
    </location>
</feature>
<comment type="caution">
    <text evidence="2">The sequence shown here is derived from an EMBL/GenBank/DDBJ whole genome shotgun (WGS) entry which is preliminary data.</text>
</comment>
<feature type="compositionally biased region" description="Low complexity" evidence="1">
    <location>
        <begin position="132"/>
        <end position="177"/>
    </location>
</feature>
<feature type="non-terminal residue" evidence="2">
    <location>
        <position position="1082"/>
    </location>
</feature>
<feature type="compositionally biased region" description="Basic and acidic residues" evidence="1">
    <location>
        <begin position="1"/>
        <end position="20"/>
    </location>
</feature>
<feature type="compositionally biased region" description="Polar residues" evidence="1">
    <location>
        <begin position="195"/>
        <end position="257"/>
    </location>
</feature>
<evidence type="ECO:0000256" key="1">
    <source>
        <dbReference type="SAM" id="MobiDB-lite"/>
    </source>
</evidence>
<evidence type="ECO:0000313" key="3">
    <source>
        <dbReference type="Proteomes" id="UP000749646"/>
    </source>
</evidence>
<feature type="compositionally biased region" description="Basic and acidic residues" evidence="1">
    <location>
        <begin position="97"/>
        <end position="108"/>
    </location>
</feature>
<feature type="compositionally biased region" description="Polar residues" evidence="1">
    <location>
        <begin position="903"/>
        <end position="912"/>
    </location>
</feature>
<feature type="compositionally biased region" description="Polar residues" evidence="1">
    <location>
        <begin position="283"/>
        <end position="292"/>
    </location>
</feature>
<dbReference type="InterPro" id="IPR013951">
    <property type="entry name" value="Rxt3"/>
</dbReference>
<feature type="compositionally biased region" description="Polar residues" evidence="1">
    <location>
        <begin position="394"/>
        <end position="403"/>
    </location>
</feature>
<dbReference type="Gene3D" id="2.170.130.20">
    <property type="entry name" value="LCCL-like domain"/>
    <property type="match status" value="1"/>
</dbReference>
<dbReference type="Pfam" id="PF08642">
    <property type="entry name" value="Rxt3"/>
    <property type="match status" value="1"/>
</dbReference>
<proteinExistence type="predicted"/>
<sequence>DANKKDDAKADDSKLTRTEQDIATPMHGHQPTTVEKPSLEPKAPTETPISTAETHDDEDAVMAPPRPADVTMAASGESDRALGEVGKGPKQNLPPPIHEELNSHDKELSQSMTEDGPQGFQPQPPSPRQHPSDSSLSASRPSPVQSLPPLSSISTTPSPFDVSQGSTRPSRSSMSVSALLVNNDDDSEQELDHGQSMSRSIFDQFETSASPTASLKSAHPSTQPTPAIQQLSIPHTSSTIPQILQSSGQTPLSSVSPRSGPGAVSVHRVRDTAEIPSPHPSQPGYSRTTAESNHTHGRGQELAKISPNKDYPADEAMESGVASGYGLSRHRLASPVGVRPLQDSVNGTSGGGPTNSKLPGVGSMTGLPPTPVHDSHTHSGSSYRNDATHPPLSSRPNSYSPTQHATVALSTNANGQIHYPSVSHSGHSSGIPPAASMQPPASASSTIVGHHPKLIVKNDQSLTTDGRPELFLGYYRYEPTLLLPSMEGKENSSLEVRVASPYLTYDNIKVKKRELWGTDIYTDDSDVVAMLIHAGYFIPPINIRGNDQDSIQPDGQQHNFAAEPIKHICPSYDLAVTLRVLPTLIKYQGSIRNRIKSRTWNSKHDGQSLRIESVRKLCPGEALNRGRSQIKRRMKEYNQERLRVLSNIHDETTESLQNERAMRTATFEFTHQGDPCFKYSPELVMDRHDGLSRKWTSWRLKKEVLILENDEERYEISLQHQAGTDARRFDQYRFAVISPRTSLSSWSKATYPLNQADLTEVLYEDLDWQDFEWVERGVVVQPSPRSKQSAAQGGPSSLMEGIESADKDLKHTAPTGSSPEDVETMAMEVEDEEAKNIRYRTSKSKTGEEVQGTLEVQQDGVFCVVSRLSWRPRSEQHSTRTTGTGSSFNVEEKTTRDSEKPLSTESQPQYGSKRSVISVAPLSSMSGSKPSQEQMGSSTDSSDPKPSEDQNDAKPVFSSVQNGQRDAEKDPSVPGGKESASGSDTTLQSLEPISTSPKPASSVSEESAMDLDTIGTRVASDILDTSAQPQQTQQQQQQQEQEQEQEHTGHTTLETRAPPSASESSHVEREEGELEEGEIASD</sequence>
<feature type="region of interest" description="Disordered" evidence="1">
    <location>
        <begin position="831"/>
        <end position="852"/>
    </location>
</feature>
<dbReference type="EMBL" id="JAAAHW010000697">
    <property type="protein sequence ID" value="KAF9999812.1"/>
    <property type="molecule type" value="Genomic_DNA"/>
</dbReference>
<feature type="region of interest" description="Disordered" evidence="1">
    <location>
        <begin position="871"/>
        <end position="1082"/>
    </location>
</feature>
<dbReference type="InterPro" id="IPR036609">
    <property type="entry name" value="LCCL_sf"/>
</dbReference>
<feature type="compositionally biased region" description="Low complexity" evidence="1">
    <location>
        <begin position="1028"/>
        <end position="1040"/>
    </location>
</feature>
<organism evidence="2 3">
    <name type="scientific">Modicella reniformis</name>
    <dbReference type="NCBI Taxonomy" id="1440133"/>
    <lineage>
        <taxon>Eukaryota</taxon>
        <taxon>Fungi</taxon>
        <taxon>Fungi incertae sedis</taxon>
        <taxon>Mucoromycota</taxon>
        <taxon>Mortierellomycotina</taxon>
        <taxon>Mortierellomycetes</taxon>
        <taxon>Mortierellales</taxon>
        <taxon>Mortierellaceae</taxon>
        <taxon>Modicella</taxon>
    </lineage>
</organism>